<evidence type="ECO:0000313" key="2">
    <source>
        <dbReference type="Proteomes" id="UP001221898"/>
    </source>
</evidence>
<reference evidence="1" key="1">
    <citation type="journal article" date="2023" name="Science">
        <title>Genome structures resolve the early diversification of teleost fishes.</title>
        <authorList>
            <person name="Parey E."/>
            <person name="Louis A."/>
            <person name="Montfort J."/>
            <person name="Bouchez O."/>
            <person name="Roques C."/>
            <person name="Iampietro C."/>
            <person name="Lluch J."/>
            <person name="Castinel A."/>
            <person name="Donnadieu C."/>
            <person name="Desvignes T."/>
            <person name="Floi Bucao C."/>
            <person name="Jouanno E."/>
            <person name="Wen M."/>
            <person name="Mejri S."/>
            <person name="Dirks R."/>
            <person name="Jansen H."/>
            <person name="Henkel C."/>
            <person name="Chen W.J."/>
            <person name="Zahm M."/>
            <person name="Cabau C."/>
            <person name="Klopp C."/>
            <person name="Thompson A.W."/>
            <person name="Robinson-Rechavi M."/>
            <person name="Braasch I."/>
            <person name="Lecointre G."/>
            <person name="Bobe J."/>
            <person name="Postlethwait J.H."/>
            <person name="Berthelot C."/>
            <person name="Roest Crollius H."/>
            <person name="Guiguen Y."/>
        </authorList>
    </citation>
    <scope>NUCLEOTIDE SEQUENCE</scope>
    <source>
        <strain evidence="1">NC1722</strain>
    </source>
</reference>
<accession>A0AAD7WHK8</accession>
<comment type="caution">
    <text evidence="1">The sequence shown here is derived from an EMBL/GenBank/DDBJ whole genome shotgun (WGS) entry which is preliminary data.</text>
</comment>
<name>A0AAD7WHK8_9TELE</name>
<proteinExistence type="predicted"/>
<sequence>MFNWLFPFSNNEAISTTSGRSCALHLVVTELGRLLFVGHKGKQGVPDLAQHRRQRGVTPGLRFHFVSLVSFYLTFI</sequence>
<protein>
    <submittedName>
        <fullName evidence="1">Uncharacterized protein</fullName>
    </submittedName>
</protein>
<evidence type="ECO:0000313" key="1">
    <source>
        <dbReference type="EMBL" id="KAJ8396900.1"/>
    </source>
</evidence>
<dbReference type="AlphaFoldDB" id="A0AAD7WHK8"/>
<organism evidence="1 2">
    <name type="scientific">Aldrovandia affinis</name>
    <dbReference type="NCBI Taxonomy" id="143900"/>
    <lineage>
        <taxon>Eukaryota</taxon>
        <taxon>Metazoa</taxon>
        <taxon>Chordata</taxon>
        <taxon>Craniata</taxon>
        <taxon>Vertebrata</taxon>
        <taxon>Euteleostomi</taxon>
        <taxon>Actinopterygii</taxon>
        <taxon>Neopterygii</taxon>
        <taxon>Teleostei</taxon>
        <taxon>Notacanthiformes</taxon>
        <taxon>Halosauridae</taxon>
        <taxon>Aldrovandia</taxon>
    </lineage>
</organism>
<dbReference type="Proteomes" id="UP001221898">
    <property type="component" value="Unassembled WGS sequence"/>
</dbReference>
<gene>
    <name evidence="1" type="ORF">AAFF_G00012230</name>
</gene>
<dbReference type="EMBL" id="JAINUG010000102">
    <property type="protein sequence ID" value="KAJ8396900.1"/>
    <property type="molecule type" value="Genomic_DNA"/>
</dbReference>
<keyword evidence="2" id="KW-1185">Reference proteome</keyword>